<dbReference type="RefSeq" id="WP_089800507.1">
    <property type="nucleotide sequence ID" value="NZ_BJYE01000005.1"/>
</dbReference>
<dbReference type="InterPro" id="IPR029058">
    <property type="entry name" value="AB_hydrolase_fold"/>
</dbReference>
<proteinExistence type="predicted"/>
<dbReference type="Proteomes" id="UP000321400">
    <property type="component" value="Unassembled WGS sequence"/>
</dbReference>
<sequence length="303" mass="34801">MEKTFIKSEDGTLLRLYRYTNERTPKLILQFAHGMGEHAGRYHAFFTYLLEHDIFVFANDHRGHGQTAEKNGLLGHYADEDGFEKAVTDLQLVNTLIKDAYPGIPSAIMGHSMGSFLVRRFIERFPNEKQAVVLSGTGYHQGFTGKAGQWLSYIETKIFSKTHRSKLLDRLSFGQYQRHFKNRGSWLSRDEEIVKAYREDPFSGFVATSQFYYDLLTGMEVLHKKTELAKVNKDTPILLISGDEDPVGGFSKGIELVVNDYKAVGVKTIDTILYPEGRHEMLFEINRLDVQEDVCRWLIQQFN</sequence>
<feature type="domain" description="Serine aminopeptidase S33" evidence="1">
    <location>
        <begin position="25"/>
        <end position="285"/>
    </location>
</feature>
<dbReference type="InterPro" id="IPR051044">
    <property type="entry name" value="MAG_DAG_Lipase"/>
</dbReference>
<evidence type="ECO:0000313" key="3">
    <source>
        <dbReference type="Proteomes" id="UP000321400"/>
    </source>
</evidence>
<dbReference type="STRING" id="442899.SAMN05720591_10626"/>
<name>A0A511WZI9_9BACI</name>
<keyword evidence="2" id="KW-0378">Hydrolase</keyword>
<accession>A0A511WZI9</accession>
<dbReference type="InterPro" id="IPR022742">
    <property type="entry name" value="Hydrolase_4"/>
</dbReference>
<evidence type="ECO:0000259" key="1">
    <source>
        <dbReference type="Pfam" id="PF12146"/>
    </source>
</evidence>
<dbReference type="AlphaFoldDB" id="A0A511WZI9"/>
<protein>
    <submittedName>
        <fullName evidence="2">Alpha/beta hydrolase</fullName>
    </submittedName>
</protein>
<dbReference type="GO" id="GO:0016787">
    <property type="term" value="F:hydrolase activity"/>
    <property type="evidence" value="ECO:0007669"/>
    <property type="project" value="UniProtKB-KW"/>
</dbReference>
<keyword evidence="3" id="KW-1185">Reference proteome</keyword>
<dbReference type="SUPFAM" id="SSF53474">
    <property type="entry name" value="alpha/beta-Hydrolases"/>
    <property type="match status" value="1"/>
</dbReference>
<reference evidence="2 3" key="1">
    <citation type="submission" date="2019-07" db="EMBL/GenBank/DDBJ databases">
        <title>Whole genome shotgun sequence of Halolactibacillus alkaliphilus NBRC 103919.</title>
        <authorList>
            <person name="Hosoyama A."/>
            <person name="Uohara A."/>
            <person name="Ohji S."/>
            <person name="Ichikawa N."/>
        </authorList>
    </citation>
    <scope>NUCLEOTIDE SEQUENCE [LARGE SCALE GENOMIC DNA]</scope>
    <source>
        <strain evidence="2 3">NBRC 103919</strain>
    </source>
</reference>
<evidence type="ECO:0000313" key="2">
    <source>
        <dbReference type="EMBL" id="GEN56104.1"/>
    </source>
</evidence>
<comment type="caution">
    <text evidence="2">The sequence shown here is derived from an EMBL/GenBank/DDBJ whole genome shotgun (WGS) entry which is preliminary data.</text>
</comment>
<dbReference type="PANTHER" id="PTHR11614">
    <property type="entry name" value="PHOSPHOLIPASE-RELATED"/>
    <property type="match status" value="1"/>
</dbReference>
<organism evidence="2 3">
    <name type="scientific">Halolactibacillus alkaliphilus</name>
    <dbReference type="NCBI Taxonomy" id="442899"/>
    <lineage>
        <taxon>Bacteria</taxon>
        <taxon>Bacillati</taxon>
        <taxon>Bacillota</taxon>
        <taxon>Bacilli</taxon>
        <taxon>Bacillales</taxon>
        <taxon>Bacillaceae</taxon>
        <taxon>Halolactibacillus</taxon>
    </lineage>
</organism>
<dbReference type="EMBL" id="BJYE01000005">
    <property type="protein sequence ID" value="GEN56104.1"/>
    <property type="molecule type" value="Genomic_DNA"/>
</dbReference>
<dbReference type="Pfam" id="PF12146">
    <property type="entry name" value="Hydrolase_4"/>
    <property type="match status" value="1"/>
</dbReference>
<gene>
    <name evidence="2" type="ORF">HAL01_05680</name>
</gene>
<dbReference type="Gene3D" id="3.40.50.1820">
    <property type="entry name" value="alpha/beta hydrolase"/>
    <property type="match status" value="1"/>
</dbReference>
<dbReference type="OrthoDB" id="9806902at2"/>